<proteinExistence type="predicted"/>
<evidence type="ECO:0000259" key="2">
    <source>
        <dbReference type="Pfam" id="PF00483"/>
    </source>
</evidence>
<dbReference type="Gene3D" id="3.90.550.10">
    <property type="entry name" value="Spore Coat Polysaccharide Biosynthesis Protein SpsA, Chain A"/>
    <property type="match status" value="1"/>
</dbReference>
<keyword evidence="3" id="KW-0548">Nucleotidyltransferase</keyword>
<evidence type="ECO:0000313" key="3">
    <source>
        <dbReference type="EMBL" id="MBB4663359.1"/>
    </source>
</evidence>
<dbReference type="RefSeq" id="WP_221243088.1">
    <property type="nucleotide sequence ID" value="NZ_JACHNU010000004.1"/>
</dbReference>
<dbReference type="Proteomes" id="UP000585272">
    <property type="component" value="Unassembled WGS sequence"/>
</dbReference>
<dbReference type="InterPro" id="IPR005835">
    <property type="entry name" value="NTP_transferase_dom"/>
</dbReference>
<reference evidence="3 4" key="1">
    <citation type="submission" date="2020-08" db="EMBL/GenBank/DDBJ databases">
        <title>Genomic Encyclopedia of Archaeal and Bacterial Type Strains, Phase II (KMG-II): from individual species to whole genera.</title>
        <authorList>
            <person name="Goeker M."/>
        </authorList>
    </citation>
    <scope>NUCLEOTIDE SEQUENCE [LARGE SCALE GENOMIC DNA]</scope>
    <source>
        <strain evidence="3 4">DSM 23288</strain>
    </source>
</reference>
<organism evidence="3 4">
    <name type="scientific">Conexibacter arvalis</name>
    <dbReference type="NCBI Taxonomy" id="912552"/>
    <lineage>
        <taxon>Bacteria</taxon>
        <taxon>Bacillati</taxon>
        <taxon>Actinomycetota</taxon>
        <taxon>Thermoleophilia</taxon>
        <taxon>Solirubrobacterales</taxon>
        <taxon>Conexibacteraceae</taxon>
        <taxon>Conexibacter</taxon>
    </lineage>
</organism>
<evidence type="ECO:0000256" key="1">
    <source>
        <dbReference type="SAM" id="MobiDB-lite"/>
    </source>
</evidence>
<evidence type="ECO:0000313" key="4">
    <source>
        <dbReference type="Proteomes" id="UP000585272"/>
    </source>
</evidence>
<dbReference type="InterPro" id="IPR013446">
    <property type="entry name" value="G1P_cyt_trans-like"/>
</dbReference>
<keyword evidence="4" id="KW-1185">Reference proteome</keyword>
<dbReference type="InterPro" id="IPR029044">
    <property type="entry name" value="Nucleotide-diphossugar_trans"/>
</dbReference>
<accession>A0A840IEV4</accession>
<dbReference type="EMBL" id="JACHNU010000004">
    <property type="protein sequence ID" value="MBB4663359.1"/>
    <property type="molecule type" value="Genomic_DNA"/>
</dbReference>
<dbReference type="EC" id="2.7.7.33" evidence="3"/>
<sequence>MEPGDLSVVILCGGRGTRLQERTQSIPKPLVEIGGRPIVWHVIELYRAAGFRRFTLCTGYKGELIEQFAAAEPWPDGVVVDCLDTGLDTPTGGRILRALESGCAPRRMFCATYADGVADVDLRALIAAHAAHDGLATMTVVRPQLQFGVAEIADDGRVTGFREKPRSEHWVNGGFFCFEPGVAAVLDDDSVLEREPLERLAEAGELCAFRHEGFWDCMDTYKDAVLLNDLWAQGRAPWLRAPRPAVRLPDEDAPGGPPPLAASAGAG</sequence>
<dbReference type="GO" id="GO:0047343">
    <property type="term" value="F:glucose-1-phosphate cytidylyltransferase activity"/>
    <property type="evidence" value="ECO:0007669"/>
    <property type="project" value="UniProtKB-EC"/>
</dbReference>
<gene>
    <name evidence="3" type="ORF">BDZ31_002954</name>
</gene>
<dbReference type="PANTHER" id="PTHR47183">
    <property type="entry name" value="GLUCOSE-1-PHOSPHATE CYTIDYLYLTRANSFERASE-RELATED"/>
    <property type="match status" value="1"/>
</dbReference>
<keyword evidence="3" id="KW-0808">Transferase</keyword>
<dbReference type="SUPFAM" id="SSF53448">
    <property type="entry name" value="Nucleotide-diphospho-sugar transferases"/>
    <property type="match status" value="1"/>
</dbReference>
<feature type="domain" description="Nucleotidyl transferase" evidence="2">
    <location>
        <begin position="8"/>
        <end position="190"/>
    </location>
</feature>
<protein>
    <submittedName>
        <fullName evidence="3">Glucose-1-phosphate cytidylyltransferase</fullName>
        <ecNumber evidence="3">2.7.7.33</ecNumber>
    </submittedName>
</protein>
<name>A0A840IEV4_9ACTN</name>
<dbReference type="AlphaFoldDB" id="A0A840IEV4"/>
<dbReference type="Pfam" id="PF00483">
    <property type="entry name" value="NTP_transferase"/>
    <property type="match status" value="1"/>
</dbReference>
<feature type="region of interest" description="Disordered" evidence="1">
    <location>
        <begin position="246"/>
        <end position="267"/>
    </location>
</feature>
<dbReference type="PANTHER" id="PTHR47183:SF1">
    <property type="entry name" value="GLUCOSE-1-PHOSPHATE CYTIDYLYLTRANSFERASE"/>
    <property type="match status" value="1"/>
</dbReference>
<comment type="caution">
    <text evidence="3">The sequence shown here is derived from an EMBL/GenBank/DDBJ whole genome shotgun (WGS) entry which is preliminary data.</text>
</comment>